<accession>A0A4Y9FPZ2</accession>
<sequence length="299" mass="32328">MPAIESRPYRVPPARAVAVNVRLLDPEVAFEDLPDVWEPGRDLTVGITASLTPDFWEVAGIGTDEDLSLVASITCLAARTKWRESVPFTAENGVWGASVAVVVDGSAVAVEALIDVAVVGPGRTGHPDAARGVHRAARLWNLPAPPKLLFERLGNDFPTSAVSFEHTMRLRLPWAIETAHEADPTWGVTSAIRLYVNTDFAAAERILDGTAEPMVYESIQADIYVSVLHQLAGWRTSYTSAAMNEIVQEEPTSLVALGANVASALGLDLELALRLASEEPSRLLDRAREAAGFMSEHRE</sequence>
<dbReference type="OrthoDB" id="5058951at2"/>
<gene>
    <name evidence="1" type="ORF">E4U02_14455</name>
</gene>
<dbReference type="RefSeq" id="WP_135115523.1">
    <property type="nucleotide sequence ID" value="NZ_JADGLL010000057.1"/>
</dbReference>
<name>A0A4Y9FPZ2_9MICO</name>
<dbReference type="Proteomes" id="UP000298358">
    <property type="component" value="Unassembled WGS sequence"/>
</dbReference>
<dbReference type="AlphaFoldDB" id="A0A4Y9FPZ2"/>
<organism evidence="1 2">
    <name type="scientific">Microbacterium paludicola</name>
    <dbReference type="NCBI Taxonomy" id="300019"/>
    <lineage>
        <taxon>Bacteria</taxon>
        <taxon>Bacillati</taxon>
        <taxon>Actinomycetota</taxon>
        <taxon>Actinomycetes</taxon>
        <taxon>Micrococcales</taxon>
        <taxon>Microbacteriaceae</taxon>
        <taxon>Microbacterium</taxon>
    </lineage>
</organism>
<evidence type="ECO:0000313" key="2">
    <source>
        <dbReference type="Proteomes" id="UP000298358"/>
    </source>
</evidence>
<proteinExistence type="predicted"/>
<reference evidence="1 2" key="1">
    <citation type="submission" date="2019-03" db="EMBL/GenBank/DDBJ databases">
        <title>Diversity of the mouse oral microbiome.</title>
        <authorList>
            <person name="Joseph S."/>
            <person name="Aduse-Opoku J."/>
            <person name="Curtis M."/>
            <person name="Wade W."/>
            <person name="Hashim A."/>
        </authorList>
    </citation>
    <scope>NUCLEOTIDE SEQUENCE [LARGE SCALE GENOMIC DNA]</scope>
    <source>
        <strain evidence="1 2">P1012</strain>
    </source>
</reference>
<evidence type="ECO:0000313" key="1">
    <source>
        <dbReference type="EMBL" id="TFU30583.1"/>
    </source>
</evidence>
<comment type="caution">
    <text evidence="1">The sequence shown here is derived from an EMBL/GenBank/DDBJ whole genome shotgun (WGS) entry which is preliminary data.</text>
</comment>
<keyword evidence="2" id="KW-1185">Reference proteome</keyword>
<dbReference type="EMBL" id="SPQB01000057">
    <property type="protein sequence ID" value="TFU30583.1"/>
    <property type="molecule type" value="Genomic_DNA"/>
</dbReference>
<protein>
    <submittedName>
        <fullName evidence="1">Uncharacterized protein</fullName>
    </submittedName>
</protein>